<name>A0A369B4S4_9BACL</name>
<evidence type="ECO:0000256" key="1">
    <source>
        <dbReference type="ARBA" id="ARBA00006964"/>
    </source>
</evidence>
<dbReference type="InterPro" id="IPR036069">
    <property type="entry name" value="DUF34/NIF3_sf"/>
</dbReference>
<evidence type="ECO:0000256" key="2">
    <source>
        <dbReference type="ARBA" id="ARBA00022112"/>
    </source>
</evidence>
<dbReference type="SUPFAM" id="SSF102705">
    <property type="entry name" value="NIF3 (NGG1p interacting factor 3)-like"/>
    <property type="match status" value="1"/>
</dbReference>
<dbReference type="RefSeq" id="WP_114498391.1">
    <property type="nucleotide sequence ID" value="NZ_QPJW01000012.1"/>
</dbReference>
<dbReference type="GO" id="GO:0016787">
    <property type="term" value="F:hydrolase activity"/>
    <property type="evidence" value="ECO:0007669"/>
    <property type="project" value="UniProtKB-KW"/>
</dbReference>
<comment type="similarity">
    <text evidence="1">Belongs to the GTP cyclohydrolase I type 2/NIF3 family.</text>
</comment>
<dbReference type="Proteomes" id="UP000253090">
    <property type="component" value="Unassembled WGS sequence"/>
</dbReference>
<dbReference type="OrthoDB" id="1116574at2"/>
<keyword evidence="6" id="KW-1185">Reference proteome</keyword>
<evidence type="ECO:0000313" key="5">
    <source>
        <dbReference type="EMBL" id="RCX16441.1"/>
    </source>
</evidence>
<dbReference type="InterPro" id="IPR002678">
    <property type="entry name" value="DUF34/NIF3"/>
</dbReference>
<feature type="binding site" evidence="4">
    <location>
        <position position="230"/>
    </location>
    <ligand>
        <name>a divalent metal cation</name>
        <dbReference type="ChEBI" id="CHEBI:60240"/>
        <label>1</label>
    </ligand>
</feature>
<evidence type="ECO:0000256" key="3">
    <source>
        <dbReference type="ARBA" id="ARBA00022723"/>
    </source>
</evidence>
<dbReference type="Gene3D" id="3.40.1390.30">
    <property type="entry name" value="NIF3 (NGG1p interacting factor 3)-like"/>
    <property type="match status" value="2"/>
</dbReference>
<dbReference type="GO" id="GO:0005737">
    <property type="term" value="C:cytoplasm"/>
    <property type="evidence" value="ECO:0007669"/>
    <property type="project" value="TreeGrafter"/>
</dbReference>
<dbReference type="EMBL" id="QPJW01000012">
    <property type="protein sequence ID" value="RCX16441.1"/>
    <property type="molecule type" value="Genomic_DNA"/>
</dbReference>
<dbReference type="GO" id="GO:0046872">
    <property type="term" value="F:metal ion binding"/>
    <property type="evidence" value="ECO:0007669"/>
    <property type="project" value="UniProtKB-KW"/>
</dbReference>
<reference evidence="5 6" key="1">
    <citation type="submission" date="2018-07" db="EMBL/GenBank/DDBJ databases">
        <title>Genomic Encyclopedia of Type Strains, Phase III (KMG-III): the genomes of soil and plant-associated and newly described type strains.</title>
        <authorList>
            <person name="Whitman W."/>
        </authorList>
    </citation>
    <scope>NUCLEOTIDE SEQUENCE [LARGE SCALE GENOMIC DNA]</scope>
    <source>
        <strain evidence="5 6">CECT 8333</strain>
    </source>
</reference>
<protein>
    <recommendedName>
        <fullName evidence="2">GTP cyclohydrolase 1 type 2 homolog</fullName>
    </recommendedName>
</protein>
<organism evidence="5 6">
    <name type="scientific">Fontibacillus phaseoli</name>
    <dbReference type="NCBI Taxonomy" id="1416533"/>
    <lineage>
        <taxon>Bacteria</taxon>
        <taxon>Bacillati</taxon>
        <taxon>Bacillota</taxon>
        <taxon>Bacilli</taxon>
        <taxon>Bacillales</taxon>
        <taxon>Paenibacillaceae</taxon>
        <taxon>Fontibacillus</taxon>
    </lineage>
</organism>
<gene>
    <name evidence="5" type="ORF">DFP94_11261</name>
</gene>
<accession>A0A369B4S4</accession>
<dbReference type="PANTHER" id="PTHR13799">
    <property type="entry name" value="NGG1 INTERACTING FACTOR 3"/>
    <property type="match status" value="1"/>
</dbReference>
<feature type="binding site" evidence="4">
    <location>
        <position position="65"/>
    </location>
    <ligand>
        <name>a divalent metal cation</name>
        <dbReference type="ChEBI" id="CHEBI:60240"/>
        <label>1</label>
    </ligand>
</feature>
<dbReference type="AlphaFoldDB" id="A0A369B4S4"/>
<evidence type="ECO:0000313" key="6">
    <source>
        <dbReference type="Proteomes" id="UP000253090"/>
    </source>
</evidence>
<keyword evidence="5" id="KW-0378">Hydrolase</keyword>
<comment type="caution">
    <text evidence="5">The sequence shown here is derived from an EMBL/GenBank/DDBJ whole genome shotgun (WGS) entry which is preliminary data.</text>
</comment>
<dbReference type="PANTHER" id="PTHR13799:SF14">
    <property type="entry name" value="GTP CYCLOHYDROLASE 1 TYPE 2 HOMOLOG"/>
    <property type="match status" value="1"/>
</dbReference>
<proteinExistence type="inferred from homology"/>
<keyword evidence="3 4" id="KW-0479">Metal-binding</keyword>
<evidence type="ECO:0000256" key="4">
    <source>
        <dbReference type="PIRSR" id="PIRSR602678-1"/>
    </source>
</evidence>
<sequence length="266" mass="29305">MAITVKQVLEALRAGADYDSLPETVDRLLAGDEDHAVQGIAVTFMATQEVIEQAAAQGANLILSHEGAFYRHRESEGWLERDPVGRDKRSAMHRSGVTIFRLHDYIHRYKPDMITQGLVEKLGWTPHVDAYSTVSVTLSLPPMNLRDVAGHIKARLGLPSVRAVGDGSMICTRVGLLVGYRGGGDTAIPLFENEQLDLIIAGEGPEWETPEYVRDAVYQGKKKALILLGHAPSEEPGMELLAARLQSLYPEVPVHFIAQSPLFQLY</sequence>
<dbReference type="Pfam" id="PF01784">
    <property type="entry name" value="DUF34_NIF3"/>
    <property type="match status" value="1"/>
</dbReference>
<feature type="binding site" evidence="4">
    <location>
        <position position="234"/>
    </location>
    <ligand>
        <name>a divalent metal cation</name>
        <dbReference type="ChEBI" id="CHEBI:60240"/>
        <label>1</label>
    </ligand>
</feature>